<dbReference type="AlphaFoldDB" id="A0A8T3B6N2"/>
<comment type="caution">
    <text evidence="1">The sequence shown here is derived from an EMBL/GenBank/DDBJ whole genome shotgun (WGS) entry which is preliminary data.</text>
</comment>
<name>A0A8T3B6N2_DENNO</name>
<keyword evidence="2" id="KW-1185">Reference proteome</keyword>
<dbReference type="Proteomes" id="UP000829196">
    <property type="component" value="Unassembled WGS sequence"/>
</dbReference>
<protein>
    <submittedName>
        <fullName evidence="1">Uncharacterized protein</fullName>
    </submittedName>
</protein>
<dbReference type="EMBL" id="JAGYWB010000011">
    <property type="protein sequence ID" value="KAI0504711.1"/>
    <property type="molecule type" value="Genomic_DNA"/>
</dbReference>
<reference evidence="1" key="1">
    <citation type="journal article" date="2022" name="Front. Genet.">
        <title>Chromosome-Scale Assembly of the Dendrobium nobile Genome Provides Insights Into the Molecular Mechanism of the Biosynthesis of the Medicinal Active Ingredient of Dendrobium.</title>
        <authorList>
            <person name="Xu Q."/>
            <person name="Niu S.-C."/>
            <person name="Li K.-L."/>
            <person name="Zheng P.-J."/>
            <person name="Zhang X.-J."/>
            <person name="Jia Y."/>
            <person name="Liu Y."/>
            <person name="Niu Y.-X."/>
            <person name="Yu L.-H."/>
            <person name="Chen D.-F."/>
            <person name="Zhang G.-Q."/>
        </authorList>
    </citation>
    <scope>NUCLEOTIDE SEQUENCE</scope>
    <source>
        <tissue evidence="1">Leaf</tissue>
    </source>
</reference>
<accession>A0A8T3B6N2</accession>
<evidence type="ECO:0000313" key="1">
    <source>
        <dbReference type="EMBL" id="KAI0504711.1"/>
    </source>
</evidence>
<organism evidence="1 2">
    <name type="scientific">Dendrobium nobile</name>
    <name type="common">Orchid</name>
    <dbReference type="NCBI Taxonomy" id="94219"/>
    <lineage>
        <taxon>Eukaryota</taxon>
        <taxon>Viridiplantae</taxon>
        <taxon>Streptophyta</taxon>
        <taxon>Embryophyta</taxon>
        <taxon>Tracheophyta</taxon>
        <taxon>Spermatophyta</taxon>
        <taxon>Magnoliopsida</taxon>
        <taxon>Liliopsida</taxon>
        <taxon>Asparagales</taxon>
        <taxon>Orchidaceae</taxon>
        <taxon>Epidendroideae</taxon>
        <taxon>Malaxideae</taxon>
        <taxon>Dendrobiinae</taxon>
        <taxon>Dendrobium</taxon>
    </lineage>
</organism>
<evidence type="ECO:0000313" key="2">
    <source>
        <dbReference type="Proteomes" id="UP000829196"/>
    </source>
</evidence>
<proteinExistence type="predicted"/>
<gene>
    <name evidence="1" type="ORF">KFK09_015664</name>
</gene>
<sequence>MRSSVEKTVISLLLPYTRSPYPNYSGLLQRRLFLLVQNPRLLHKPTETSQLQQAVDPFTKSYSTFSASSDFQSSTSLQLQYPFPFELLPLVEPTNPSIDASYRRLLALDRIQSRLNLRSQAPSDDFVGSEVVTELAR</sequence>